<gene>
    <name evidence="1" type="ORF">F383_25430</name>
</gene>
<dbReference type="Proteomes" id="UP000032142">
    <property type="component" value="Unassembled WGS sequence"/>
</dbReference>
<dbReference type="AlphaFoldDB" id="A0A0B0P6Q4"/>
<dbReference type="EMBL" id="KN416144">
    <property type="protein sequence ID" value="KHG20592.1"/>
    <property type="molecule type" value="Genomic_DNA"/>
</dbReference>
<evidence type="ECO:0000313" key="1">
    <source>
        <dbReference type="EMBL" id="KHG20592.1"/>
    </source>
</evidence>
<proteinExistence type="predicted"/>
<protein>
    <submittedName>
        <fullName evidence="1">Uncharacterized protein</fullName>
    </submittedName>
</protein>
<reference evidence="2" key="1">
    <citation type="submission" date="2014-09" db="EMBL/GenBank/DDBJ databases">
        <authorList>
            <person name="Mudge J."/>
            <person name="Ramaraj T."/>
            <person name="Lindquist I.E."/>
            <person name="Bharti A.K."/>
            <person name="Sundararajan A."/>
            <person name="Cameron C.T."/>
            <person name="Woodward J.E."/>
            <person name="May G.D."/>
            <person name="Brubaker C."/>
            <person name="Broadhvest J."/>
            <person name="Wilkins T.A."/>
        </authorList>
    </citation>
    <scope>NUCLEOTIDE SEQUENCE</scope>
    <source>
        <strain evidence="2">cv. AKA8401</strain>
    </source>
</reference>
<sequence length="36" mass="4330">MEIRFIIFDLLCCNFREIRYSTFTNVTTLFSGEHVL</sequence>
<name>A0A0B0P6Q4_GOSAR</name>
<keyword evidence="2" id="KW-1185">Reference proteome</keyword>
<accession>A0A0B0P6Q4</accession>
<organism evidence="1 2">
    <name type="scientific">Gossypium arboreum</name>
    <name type="common">Tree cotton</name>
    <name type="synonym">Gossypium nanking</name>
    <dbReference type="NCBI Taxonomy" id="29729"/>
    <lineage>
        <taxon>Eukaryota</taxon>
        <taxon>Viridiplantae</taxon>
        <taxon>Streptophyta</taxon>
        <taxon>Embryophyta</taxon>
        <taxon>Tracheophyta</taxon>
        <taxon>Spermatophyta</taxon>
        <taxon>Magnoliopsida</taxon>
        <taxon>eudicotyledons</taxon>
        <taxon>Gunneridae</taxon>
        <taxon>Pentapetalae</taxon>
        <taxon>rosids</taxon>
        <taxon>malvids</taxon>
        <taxon>Malvales</taxon>
        <taxon>Malvaceae</taxon>
        <taxon>Malvoideae</taxon>
        <taxon>Gossypium</taxon>
    </lineage>
</organism>
<evidence type="ECO:0000313" key="2">
    <source>
        <dbReference type="Proteomes" id="UP000032142"/>
    </source>
</evidence>